<protein>
    <recommendedName>
        <fullName evidence="1">Beta-lactamase-related domain-containing protein</fullName>
    </recommendedName>
</protein>
<organism evidence="2 3">
    <name type="scientific">Exophiala oligosperma</name>
    <dbReference type="NCBI Taxonomy" id="215243"/>
    <lineage>
        <taxon>Eukaryota</taxon>
        <taxon>Fungi</taxon>
        <taxon>Dikarya</taxon>
        <taxon>Ascomycota</taxon>
        <taxon>Pezizomycotina</taxon>
        <taxon>Eurotiomycetes</taxon>
        <taxon>Chaetothyriomycetidae</taxon>
        <taxon>Chaetothyriales</taxon>
        <taxon>Herpotrichiellaceae</taxon>
        <taxon>Exophiala</taxon>
    </lineage>
</organism>
<dbReference type="Proteomes" id="UP000053342">
    <property type="component" value="Unassembled WGS sequence"/>
</dbReference>
<dbReference type="PANTHER" id="PTHR43283:SF3">
    <property type="entry name" value="BETA-LACTAMASE FAMILY PROTEIN (AFU_ORTHOLOGUE AFUA_5G07500)"/>
    <property type="match status" value="1"/>
</dbReference>
<keyword evidence="3" id="KW-1185">Reference proteome</keyword>
<evidence type="ECO:0000313" key="2">
    <source>
        <dbReference type="EMBL" id="KIW43564.1"/>
    </source>
</evidence>
<accession>A0A0D2E6Z5</accession>
<dbReference type="InterPro" id="IPR001466">
    <property type="entry name" value="Beta-lactam-related"/>
</dbReference>
<evidence type="ECO:0000313" key="3">
    <source>
        <dbReference type="Proteomes" id="UP000053342"/>
    </source>
</evidence>
<name>A0A0D2E6Z5_9EURO</name>
<dbReference type="InterPro" id="IPR050789">
    <property type="entry name" value="Diverse_Enzym_Activities"/>
</dbReference>
<evidence type="ECO:0000259" key="1">
    <source>
        <dbReference type="Pfam" id="PF00144"/>
    </source>
</evidence>
<dbReference type="AlphaFoldDB" id="A0A0D2E6Z5"/>
<dbReference type="VEuPathDB" id="FungiDB:PV06_04655"/>
<dbReference type="Pfam" id="PF00144">
    <property type="entry name" value="Beta-lactamase"/>
    <property type="match status" value="1"/>
</dbReference>
<dbReference type="PANTHER" id="PTHR43283">
    <property type="entry name" value="BETA-LACTAMASE-RELATED"/>
    <property type="match status" value="1"/>
</dbReference>
<proteinExistence type="predicted"/>
<feature type="domain" description="Beta-lactamase-related" evidence="1">
    <location>
        <begin position="6"/>
        <end position="374"/>
    </location>
</feature>
<dbReference type="STRING" id="215243.A0A0D2E6Z5"/>
<dbReference type="Gene3D" id="3.40.710.10">
    <property type="entry name" value="DD-peptidase/beta-lactamase superfamily"/>
    <property type="match status" value="1"/>
</dbReference>
<dbReference type="RefSeq" id="XP_016263780.1">
    <property type="nucleotide sequence ID" value="XM_016405574.1"/>
</dbReference>
<dbReference type="InterPro" id="IPR012338">
    <property type="entry name" value="Beta-lactam/transpept-like"/>
</dbReference>
<dbReference type="HOGENOM" id="CLU_020027_11_1_1"/>
<dbReference type="OrthoDB" id="428260at2759"/>
<dbReference type="SUPFAM" id="SSF56601">
    <property type="entry name" value="beta-lactamase/transpeptidase-like"/>
    <property type="match status" value="1"/>
</dbReference>
<gene>
    <name evidence="2" type="ORF">PV06_04655</name>
</gene>
<sequence>MDERLKDLFKSAVKNGQVPGIGAFVVDETGCFIFKETFGSTQMDDPDAPVFGADTVLQIFSCTKLLTTIAALQLIEQGKLSASDHVERYVPAMSRTQVLDHSAHEGEEGSVPSLRPPKSKPTILQLMNHTAGFSYDFLDGPTLAWRTSTGRQPVQYYTVGDWADFEYPLVADPGTKYTYGISTDWLGFVVEAVSKVPLPEYINSQILVPLEMKDTAAAPRTGRAKLVVHYDMDDRLVADPSLKNAEEPEMFGGGASIYSTLNDYAKLLATLLNEGSSPATGRTILAKETVKDYLFTDLLPLEVDKSGLGRFHPTIPILSREGTLLPSLPTDARGCSAGLMLNHIDMPHGRKAGSASWCGLGNLYYWIDPSSKRAGMVGTSVLPFLNPTVLHLFDEVERAAYDHKVSGDQEESKGGNVVMIENVVAKPG</sequence>
<dbReference type="EMBL" id="KN847335">
    <property type="protein sequence ID" value="KIW43564.1"/>
    <property type="molecule type" value="Genomic_DNA"/>
</dbReference>
<dbReference type="GeneID" id="27356729"/>
<reference evidence="2 3" key="1">
    <citation type="submission" date="2015-01" db="EMBL/GenBank/DDBJ databases">
        <title>The Genome Sequence of Exophiala oligosperma CBS72588.</title>
        <authorList>
            <consortium name="The Broad Institute Genomics Platform"/>
            <person name="Cuomo C."/>
            <person name="de Hoog S."/>
            <person name="Gorbushina A."/>
            <person name="Stielow B."/>
            <person name="Teixiera M."/>
            <person name="Abouelleil A."/>
            <person name="Chapman S.B."/>
            <person name="Priest M."/>
            <person name="Young S.K."/>
            <person name="Wortman J."/>
            <person name="Nusbaum C."/>
            <person name="Birren B."/>
        </authorList>
    </citation>
    <scope>NUCLEOTIDE SEQUENCE [LARGE SCALE GENOMIC DNA]</scope>
    <source>
        <strain evidence="2 3">CBS 72588</strain>
    </source>
</reference>